<sequence length="220" mass="24343">MDGFSLELSEQDLKEKKKRKSEESQQKFQCVSGLIKRPARIWDNSWGNGGAAGCPHTVSVSGSRSCMYDMYGWRWKTGGNGQILFLLPSHARASSPLRFWGPPGQLSSSGPQIRRGCGPDWRRRIGVEHPDWNPTSVGSPPARLKPLLPLKKDASGWKERPGTRLRWTRSDGPFPMIDNLVLPTLGSLGGPRGVGILVVQCPHPPTPFDDEPAQKTRTTH</sequence>
<name>A0AA40C1A0_9PEZI</name>
<evidence type="ECO:0000256" key="1">
    <source>
        <dbReference type="SAM" id="MobiDB-lite"/>
    </source>
</evidence>
<dbReference type="AlphaFoldDB" id="A0AA40C1A0"/>
<accession>A0AA40C1A0</accession>
<organism evidence="2 3">
    <name type="scientific">Bombardia bombarda</name>
    <dbReference type="NCBI Taxonomy" id="252184"/>
    <lineage>
        <taxon>Eukaryota</taxon>
        <taxon>Fungi</taxon>
        <taxon>Dikarya</taxon>
        <taxon>Ascomycota</taxon>
        <taxon>Pezizomycotina</taxon>
        <taxon>Sordariomycetes</taxon>
        <taxon>Sordariomycetidae</taxon>
        <taxon>Sordariales</taxon>
        <taxon>Lasiosphaeriaceae</taxon>
        <taxon>Bombardia</taxon>
    </lineage>
</organism>
<protein>
    <submittedName>
        <fullName evidence="2">Uncharacterized protein</fullName>
    </submittedName>
</protein>
<comment type="caution">
    <text evidence="2">The sequence shown here is derived from an EMBL/GenBank/DDBJ whole genome shotgun (WGS) entry which is preliminary data.</text>
</comment>
<gene>
    <name evidence="2" type="ORF">B0T17DRAFT_299358</name>
</gene>
<keyword evidence="3" id="KW-1185">Reference proteome</keyword>
<feature type="region of interest" description="Disordered" evidence="1">
    <location>
        <begin position="1"/>
        <end position="26"/>
    </location>
</feature>
<reference evidence="2" key="1">
    <citation type="submission" date="2023-06" db="EMBL/GenBank/DDBJ databases">
        <title>Genome-scale phylogeny and comparative genomics of the fungal order Sordariales.</title>
        <authorList>
            <consortium name="Lawrence Berkeley National Laboratory"/>
            <person name="Hensen N."/>
            <person name="Bonometti L."/>
            <person name="Westerberg I."/>
            <person name="Brannstrom I.O."/>
            <person name="Guillou S."/>
            <person name="Cros-Aarteil S."/>
            <person name="Calhoun S."/>
            <person name="Haridas S."/>
            <person name="Kuo A."/>
            <person name="Mondo S."/>
            <person name="Pangilinan J."/>
            <person name="Riley R."/>
            <person name="LaButti K."/>
            <person name="Andreopoulos B."/>
            <person name="Lipzen A."/>
            <person name="Chen C."/>
            <person name="Yanf M."/>
            <person name="Daum C."/>
            <person name="Ng V."/>
            <person name="Clum A."/>
            <person name="Steindorff A."/>
            <person name="Ohm R."/>
            <person name="Martin F."/>
            <person name="Silar P."/>
            <person name="Natvig D."/>
            <person name="Lalanne C."/>
            <person name="Gautier V."/>
            <person name="Ament-velasquez S.L."/>
            <person name="Kruys A."/>
            <person name="Hutchinson M.I."/>
            <person name="Powell A.J."/>
            <person name="Barry K."/>
            <person name="Miller A.N."/>
            <person name="Grigoriev I.V."/>
            <person name="Debuchy R."/>
            <person name="Gladieux P."/>
            <person name="Thoren M.H."/>
            <person name="Johannesson H."/>
        </authorList>
    </citation>
    <scope>NUCLEOTIDE SEQUENCE</scope>
    <source>
        <strain evidence="2">SMH3391-2</strain>
    </source>
</reference>
<dbReference type="EMBL" id="JAULSR010000004">
    <property type="protein sequence ID" value="KAK0621666.1"/>
    <property type="molecule type" value="Genomic_DNA"/>
</dbReference>
<dbReference type="Proteomes" id="UP001174934">
    <property type="component" value="Unassembled WGS sequence"/>
</dbReference>
<evidence type="ECO:0000313" key="2">
    <source>
        <dbReference type="EMBL" id="KAK0621666.1"/>
    </source>
</evidence>
<evidence type="ECO:0000313" key="3">
    <source>
        <dbReference type="Proteomes" id="UP001174934"/>
    </source>
</evidence>
<feature type="compositionally biased region" description="Basic and acidic residues" evidence="1">
    <location>
        <begin position="11"/>
        <end position="25"/>
    </location>
</feature>
<proteinExistence type="predicted"/>